<dbReference type="EMBL" id="LSNE01000001">
    <property type="protein sequence ID" value="KXI30897.1"/>
    <property type="molecule type" value="Genomic_DNA"/>
</dbReference>
<dbReference type="InterPro" id="IPR031347">
    <property type="entry name" value="AmpE"/>
</dbReference>
<accession>A0A136A6P9</accession>
<keyword evidence="3" id="KW-1185">Reference proteome</keyword>
<sequence>MTIISLLLVLLVERVTTKSQYWQFEFYFNKYQGSAASLKNQDSDTRSWWWLAIIIVPVIAVYFLVQKFSHGLFELVLSTAILMVCVGCPAVRATYKCFLQAANRGDLEACSLYADQIGEPEENLEDFGRNLVWQNYLHYASVILWFTALGASGALLYVLARETYKQLKITRHPSAADARVLMHVLDWVPVRITALGFLLVGHFSRAFPTWFGHLLDPQISAKTLLIDVAVQAEEVERDENNCAQEPCTLVRLAKRNVMFILVAIALLTLSGWIN</sequence>
<dbReference type="Proteomes" id="UP000070299">
    <property type="component" value="Unassembled WGS sequence"/>
</dbReference>
<comment type="caution">
    <text evidence="2">The sequence shown here is derived from an EMBL/GenBank/DDBJ whole genome shotgun (WGS) entry which is preliminary data.</text>
</comment>
<organism evidence="2 3">
    <name type="scientific">Paraglaciecola hydrolytica</name>
    <dbReference type="NCBI Taxonomy" id="1799789"/>
    <lineage>
        <taxon>Bacteria</taxon>
        <taxon>Pseudomonadati</taxon>
        <taxon>Pseudomonadota</taxon>
        <taxon>Gammaproteobacteria</taxon>
        <taxon>Alteromonadales</taxon>
        <taxon>Alteromonadaceae</taxon>
        <taxon>Paraglaciecola</taxon>
    </lineage>
</organism>
<feature type="transmembrane region" description="Helical" evidence="1">
    <location>
        <begin position="47"/>
        <end position="65"/>
    </location>
</feature>
<keyword evidence="1" id="KW-1133">Transmembrane helix</keyword>
<evidence type="ECO:0000313" key="2">
    <source>
        <dbReference type="EMBL" id="KXI30897.1"/>
    </source>
</evidence>
<feature type="transmembrane region" description="Helical" evidence="1">
    <location>
        <begin position="256"/>
        <end position="273"/>
    </location>
</feature>
<dbReference type="RefSeq" id="WP_068370659.1">
    <property type="nucleotide sequence ID" value="NZ_LSNE01000001.1"/>
</dbReference>
<proteinExistence type="predicted"/>
<dbReference type="OrthoDB" id="9811967at2"/>
<dbReference type="PANTHER" id="PTHR38684">
    <property type="entry name" value="PROTEIN AMPE"/>
    <property type="match status" value="1"/>
</dbReference>
<dbReference type="InterPro" id="IPR052966">
    <property type="entry name" value="Beta-lactamase_Reg"/>
</dbReference>
<dbReference type="GO" id="GO:0005886">
    <property type="term" value="C:plasma membrane"/>
    <property type="evidence" value="ECO:0007669"/>
    <property type="project" value="TreeGrafter"/>
</dbReference>
<keyword evidence="1" id="KW-0812">Transmembrane</keyword>
<dbReference type="AlphaFoldDB" id="A0A136A6P9"/>
<feature type="transmembrane region" description="Helical" evidence="1">
    <location>
        <begin position="136"/>
        <end position="159"/>
    </location>
</feature>
<dbReference type="Pfam" id="PF17113">
    <property type="entry name" value="AmpE"/>
    <property type="match status" value="1"/>
</dbReference>
<dbReference type="NCBIfam" id="NF008219">
    <property type="entry name" value="PRK10987.1"/>
    <property type="match status" value="1"/>
</dbReference>
<name>A0A136A6P9_9ALTE</name>
<keyword evidence="1" id="KW-0472">Membrane</keyword>
<reference evidence="3" key="1">
    <citation type="submission" date="2016-02" db="EMBL/GenBank/DDBJ databases">
        <authorList>
            <person name="Schultz-Johansen M."/>
            <person name="Glaring M.A."/>
            <person name="Bech P.K."/>
            <person name="Stougaard P."/>
        </authorList>
    </citation>
    <scope>NUCLEOTIDE SEQUENCE [LARGE SCALE GENOMIC DNA]</scope>
    <source>
        <strain evidence="3">S66</strain>
    </source>
</reference>
<feature type="transmembrane region" description="Helical" evidence="1">
    <location>
        <begin position="72"/>
        <end position="95"/>
    </location>
</feature>
<evidence type="ECO:0000313" key="3">
    <source>
        <dbReference type="Proteomes" id="UP000070299"/>
    </source>
</evidence>
<dbReference type="STRING" id="1799789.AX660_00025"/>
<dbReference type="GO" id="GO:0046677">
    <property type="term" value="P:response to antibiotic"/>
    <property type="evidence" value="ECO:0007669"/>
    <property type="project" value="TreeGrafter"/>
</dbReference>
<evidence type="ECO:0000256" key="1">
    <source>
        <dbReference type="SAM" id="Phobius"/>
    </source>
</evidence>
<gene>
    <name evidence="2" type="ORF">AX660_00025</name>
</gene>
<protein>
    <submittedName>
        <fullName evidence="2">Uncharacterized protein</fullName>
    </submittedName>
</protein>
<dbReference type="PANTHER" id="PTHR38684:SF1">
    <property type="entry name" value="PROTEIN AMPE"/>
    <property type="match status" value="1"/>
</dbReference>